<dbReference type="Pfam" id="PF13302">
    <property type="entry name" value="Acetyltransf_3"/>
    <property type="match status" value="1"/>
</dbReference>
<dbReference type="AlphaFoldDB" id="A0A432Z1P4"/>
<keyword evidence="2" id="KW-0808">Transferase</keyword>
<gene>
    <name evidence="2" type="primary">pseH</name>
    <name evidence="2" type="ORF">CWI78_04515</name>
</gene>
<dbReference type="EMBL" id="PIQC01000003">
    <property type="protein sequence ID" value="RUO71785.1"/>
    <property type="molecule type" value="Genomic_DNA"/>
</dbReference>
<comment type="caution">
    <text evidence="2">The sequence shown here is derived from an EMBL/GenBank/DDBJ whole genome shotgun (WGS) entry which is preliminary data.</text>
</comment>
<dbReference type="OrthoDB" id="5358891at2"/>
<dbReference type="Proteomes" id="UP000288058">
    <property type="component" value="Unassembled WGS sequence"/>
</dbReference>
<dbReference type="SUPFAM" id="SSF55729">
    <property type="entry name" value="Acyl-CoA N-acyltransferases (Nat)"/>
    <property type="match status" value="1"/>
</dbReference>
<dbReference type="InterPro" id="IPR020036">
    <property type="entry name" value="PseH"/>
</dbReference>
<protein>
    <submittedName>
        <fullName evidence="2">UDP-4-amino-4, 6-dideoxy-N-acetyl-beta-L-altrosamine N-acetyltransferase</fullName>
    </submittedName>
</protein>
<dbReference type="Gene3D" id="3.40.630.30">
    <property type="match status" value="1"/>
</dbReference>
<dbReference type="PANTHER" id="PTHR43415:SF3">
    <property type="entry name" value="GNAT-FAMILY ACETYLTRANSFERASE"/>
    <property type="match status" value="1"/>
</dbReference>
<feature type="domain" description="N-acetyltransferase" evidence="1">
    <location>
        <begin position="7"/>
        <end position="166"/>
    </location>
</feature>
<evidence type="ECO:0000313" key="2">
    <source>
        <dbReference type="EMBL" id="RUO71785.1"/>
    </source>
</evidence>
<evidence type="ECO:0000259" key="1">
    <source>
        <dbReference type="PROSITE" id="PS51186"/>
    </source>
</evidence>
<reference evidence="3" key="1">
    <citation type="journal article" date="2018" name="Front. Microbiol.">
        <title>Genome-Based Analysis Reveals the Taxonomy and Diversity of the Family Idiomarinaceae.</title>
        <authorList>
            <person name="Liu Y."/>
            <person name="Lai Q."/>
            <person name="Shao Z."/>
        </authorList>
    </citation>
    <scope>NUCLEOTIDE SEQUENCE [LARGE SCALE GENOMIC DNA]</scope>
    <source>
        <strain evidence="3">R22</strain>
    </source>
</reference>
<dbReference type="InterPro" id="IPR016181">
    <property type="entry name" value="Acyl_CoA_acyltransferase"/>
</dbReference>
<accession>A0A432Z1P4</accession>
<organism evidence="2 3">
    <name type="scientific">Idiomarina ramblicola</name>
    <dbReference type="NCBI Taxonomy" id="263724"/>
    <lineage>
        <taxon>Bacteria</taxon>
        <taxon>Pseudomonadati</taxon>
        <taxon>Pseudomonadota</taxon>
        <taxon>Gammaproteobacteria</taxon>
        <taxon>Alteromonadales</taxon>
        <taxon>Idiomarinaceae</taxon>
        <taxon>Idiomarina</taxon>
    </lineage>
</organism>
<dbReference type="InterPro" id="IPR000182">
    <property type="entry name" value="GNAT_dom"/>
</dbReference>
<sequence>MLEFNGDKLRPMKASDLSMVLEWRNHEAVRKNMYTDHVISEEEHLSWFQRTSSDNTIKHFIFESQGKPIGFVSFSQIDEANKRAHWAFYSGDLSTKGLGSRMEFLALTYAFDELRLNKLCCEVLGFNQPVVKFHQKFGFEIEGSLKQHHIKDGAAHDVILLAFYKDKWPHVKKTHLEKVKNV</sequence>
<dbReference type="PANTHER" id="PTHR43415">
    <property type="entry name" value="SPERMIDINE N(1)-ACETYLTRANSFERASE"/>
    <property type="match status" value="1"/>
</dbReference>
<dbReference type="RefSeq" id="WP_126780686.1">
    <property type="nucleotide sequence ID" value="NZ_PIQC01000003.1"/>
</dbReference>
<name>A0A432Z1P4_9GAMM</name>
<dbReference type="NCBIfam" id="TIGR03585">
    <property type="entry name" value="PseH"/>
    <property type="match status" value="1"/>
</dbReference>
<dbReference type="GO" id="GO:0016747">
    <property type="term" value="F:acyltransferase activity, transferring groups other than amino-acyl groups"/>
    <property type="evidence" value="ECO:0007669"/>
    <property type="project" value="InterPro"/>
</dbReference>
<proteinExistence type="predicted"/>
<keyword evidence="3" id="KW-1185">Reference proteome</keyword>
<evidence type="ECO:0000313" key="3">
    <source>
        <dbReference type="Proteomes" id="UP000288058"/>
    </source>
</evidence>
<dbReference type="PROSITE" id="PS51186">
    <property type="entry name" value="GNAT"/>
    <property type="match status" value="1"/>
</dbReference>